<feature type="binding site" description="covalent" evidence="7">
    <location>
        <position position="117"/>
    </location>
    <ligand>
        <name>heme</name>
        <dbReference type="ChEBI" id="CHEBI:30413"/>
    </ligand>
</feature>
<dbReference type="OrthoDB" id="9790913at2"/>
<evidence type="ECO:0000313" key="8">
    <source>
        <dbReference type="EMBL" id="TLS37796.1"/>
    </source>
</evidence>
<protein>
    <submittedName>
        <fullName evidence="8">Globin</fullName>
    </submittedName>
</protein>
<organism evidence="8 9">
    <name type="scientific">Exobacillus caeni</name>
    <dbReference type="NCBI Taxonomy" id="2574798"/>
    <lineage>
        <taxon>Bacteria</taxon>
        <taxon>Bacillati</taxon>
        <taxon>Bacillota</taxon>
        <taxon>Bacilli</taxon>
        <taxon>Bacillales</taxon>
        <taxon>Guptibacillaceae</taxon>
        <taxon>Exobacillus</taxon>
    </lineage>
</organism>
<dbReference type="InterPro" id="IPR044203">
    <property type="entry name" value="GlbO/GLB3-like"/>
</dbReference>
<dbReference type="Pfam" id="PF01152">
    <property type="entry name" value="Bac_globin"/>
    <property type="match status" value="1"/>
</dbReference>
<dbReference type="GO" id="GO:0019825">
    <property type="term" value="F:oxygen binding"/>
    <property type="evidence" value="ECO:0007669"/>
    <property type="project" value="InterPro"/>
</dbReference>
<evidence type="ECO:0000256" key="4">
    <source>
        <dbReference type="ARBA" id="ARBA00022723"/>
    </source>
</evidence>
<dbReference type="SUPFAM" id="SSF46458">
    <property type="entry name" value="Globin-like"/>
    <property type="match status" value="1"/>
</dbReference>
<dbReference type="RefSeq" id="WP_138125223.1">
    <property type="nucleotide sequence ID" value="NZ_SWLG01000005.1"/>
</dbReference>
<dbReference type="GO" id="GO:0005344">
    <property type="term" value="F:oxygen carrier activity"/>
    <property type="evidence" value="ECO:0007669"/>
    <property type="project" value="InterPro"/>
</dbReference>
<accession>A0A5R9F634</accession>
<dbReference type="Gene3D" id="1.10.490.10">
    <property type="entry name" value="Globins"/>
    <property type="match status" value="1"/>
</dbReference>
<comment type="similarity">
    <text evidence="6">Belongs to the truncated hemoglobin family. Group II subfamily.</text>
</comment>
<keyword evidence="9" id="KW-1185">Reference proteome</keyword>
<dbReference type="EMBL" id="SWLG01000005">
    <property type="protein sequence ID" value="TLS37796.1"/>
    <property type="molecule type" value="Genomic_DNA"/>
</dbReference>
<dbReference type="InterPro" id="IPR009050">
    <property type="entry name" value="Globin-like_sf"/>
</dbReference>
<evidence type="ECO:0000256" key="7">
    <source>
        <dbReference type="PIRSR" id="PIRSR601486-1"/>
    </source>
</evidence>
<evidence type="ECO:0000313" key="9">
    <source>
        <dbReference type="Proteomes" id="UP000308230"/>
    </source>
</evidence>
<dbReference type="InterPro" id="IPR012292">
    <property type="entry name" value="Globin/Proto"/>
</dbReference>
<reference evidence="8 9" key="1">
    <citation type="submission" date="2019-04" db="EMBL/GenBank/DDBJ databases">
        <title>Bacillus caeni sp. nov., a bacterium isolated from mangrove sediment.</title>
        <authorList>
            <person name="Huang H."/>
            <person name="Mo K."/>
            <person name="Hu Y."/>
        </authorList>
    </citation>
    <scope>NUCLEOTIDE SEQUENCE [LARGE SCALE GENOMIC DNA]</scope>
    <source>
        <strain evidence="8 9">HB172195</strain>
    </source>
</reference>
<proteinExistence type="inferred from homology"/>
<evidence type="ECO:0000256" key="5">
    <source>
        <dbReference type="ARBA" id="ARBA00023004"/>
    </source>
</evidence>
<comment type="cofactor">
    <cofactor evidence="1">
        <name>heme</name>
        <dbReference type="ChEBI" id="CHEBI:30413"/>
    </cofactor>
</comment>
<gene>
    <name evidence="8" type="ORF">FCL54_08215</name>
</gene>
<dbReference type="CDD" id="cd14772">
    <property type="entry name" value="TrHb2_Bs-trHb-like_O"/>
    <property type="match status" value="1"/>
</dbReference>
<dbReference type="InterPro" id="IPR001486">
    <property type="entry name" value="Hemoglobin_trunc"/>
</dbReference>
<keyword evidence="3 7" id="KW-0349">Heme</keyword>
<evidence type="ECO:0000256" key="1">
    <source>
        <dbReference type="ARBA" id="ARBA00001971"/>
    </source>
</evidence>
<dbReference type="GO" id="GO:0020037">
    <property type="term" value="F:heme binding"/>
    <property type="evidence" value="ECO:0007669"/>
    <property type="project" value="InterPro"/>
</dbReference>
<dbReference type="Proteomes" id="UP000308230">
    <property type="component" value="Unassembled WGS sequence"/>
</dbReference>
<dbReference type="AlphaFoldDB" id="A0A5R9F634"/>
<keyword evidence="4" id="KW-0479">Metal-binding</keyword>
<dbReference type="GO" id="GO:0046872">
    <property type="term" value="F:metal ion binding"/>
    <property type="evidence" value="ECO:0007669"/>
    <property type="project" value="UniProtKB-KW"/>
</dbReference>
<dbReference type="PANTHER" id="PTHR47366:SF1">
    <property type="entry name" value="TWO-ON-TWO HEMOGLOBIN-3"/>
    <property type="match status" value="1"/>
</dbReference>
<sequence length="126" mass="14442">MNQTPYEAIGGDETIKKLVAAFYKRVAKHPDLIPIFPDDLTETQRKQHQFLSQFLGGPTLYSDEDGHPMLRARHLPFEITPGRANAWLSCMDEAMDEIGLENPMRDQIFSRLTFTAHHMVNTDKLD</sequence>
<evidence type="ECO:0000256" key="2">
    <source>
        <dbReference type="ARBA" id="ARBA00022448"/>
    </source>
</evidence>
<name>A0A5R9F634_9BACL</name>
<comment type="caution">
    <text evidence="8">The sequence shown here is derived from an EMBL/GenBank/DDBJ whole genome shotgun (WGS) entry which is preliminary data.</text>
</comment>
<dbReference type="PANTHER" id="PTHR47366">
    <property type="entry name" value="TWO-ON-TWO HEMOGLOBIN-3"/>
    <property type="match status" value="1"/>
</dbReference>
<evidence type="ECO:0000256" key="6">
    <source>
        <dbReference type="ARBA" id="ARBA00034496"/>
    </source>
</evidence>
<dbReference type="FunFam" id="1.10.490.10:FF:000004">
    <property type="entry name" value="Group 2 hemoglobin yjbI"/>
    <property type="match status" value="1"/>
</dbReference>
<keyword evidence="2" id="KW-0813">Transport</keyword>
<keyword evidence="5" id="KW-0408">Iron</keyword>
<evidence type="ECO:0000256" key="3">
    <source>
        <dbReference type="ARBA" id="ARBA00022617"/>
    </source>
</evidence>